<dbReference type="Gene3D" id="3.40.50.300">
    <property type="entry name" value="P-loop containing nucleotide triphosphate hydrolases"/>
    <property type="match status" value="1"/>
</dbReference>
<dbReference type="PROSITE" id="PS51421">
    <property type="entry name" value="RAS"/>
    <property type="match status" value="1"/>
</dbReference>
<evidence type="ECO:0000256" key="5">
    <source>
        <dbReference type="ARBA" id="ARBA00022741"/>
    </source>
</evidence>
<evidence type="ECO:0000313" key="11">
    <source>
        <dbReference type="Proteomes" id="UP000054477"/>
    </source>
</evidence>
<evidence type="ECO:0000256" key="8">
    <source>
        <dbReference type="ARBA" id="ARBA00023288"/>
    </source>
</evidence>
<dbReference type="Proteomes" id="UP000054477">
    <property type="component" value="Unassembled WGS sequence"/>
</dbReference>
<dbReference type="OrthoDB" id="3081351at2759"/>
<dbReference type="STRING" id="1095629.A0A0C9XBN4"/>
<gene>
    <name evidence="10" type="ORF">K443DRAFT_382732</name>
</gene>
<dbReference type="GO" id="GO:0007264">
    <property type="term" value="P:small GTPase-mediated signal transduction"/>
    <property type="evidence" value="ECO:0007669"/>
    <property type="project" value="InterPro"/>
</dbReference>
<keyword evidence="4" id="KW-0488">Methylation</keyword>
<evidence type="ECO:0000256" key="9">
    <source>
        <dbReference type="ARBA" id="ARBA00023289"/>
    </source>
</evidence>
<keyword evidence="11" id="KW-1185">Reference proteome</keyword>
<accession>A0A0C9XBN4</accession>
<evidence type="ECO:0000256" key="6">
    <source>
        <dbReference type="ARBA" id="ARBA00023134"/>
    </source>
</evidence>
<evidence type="ECO:0000256" key="7">
    <source>
        <dbReference type="ARBA" id="ARBA00023136"/>
    </source>
</evidence>
<dbReference type="InterPro" id="IPR001806">
    <property type="entry name" value="Small_GTPase"/>
</dbReference>
<keyword evidence="3" id="KW-1003">Cell membrane</keyword>
<dbReference type="FunFam" id="3.40.50.300:FF:000983">
    <property type="entry name" value="Rho family GTPase"/>
    <property type="match status" value="1"/>
</dbReference>
<keyword evidence="8" id="KW-0449">Lipoprotein</keyword>
<keyword evidence="5" id="KW-0547">Nucleotide-binding</keyword>
<dbReference type="HOGENOM" id="CLU_041217_21_5_1"/>
<name>A0A0C9XBN4_9AGAR</name>
<evidence type="ECO:0000256" key="1">
    <source>
        <dbReference type="ARBA" id="ARBA00004342"/>
    </source>
</evidence>
<comment type="subcellular location">
    <subcellularLocation>
        <location evidence="1">Cell membrane</location>
        <topology evidence="1">Lipid-anchor</topology>
        <orientation evidence="1">Cytoplasmic side</orientation>
    </subcellularLocation>
</comment>
<dbReference type="PROSITE" id="PS51419">
    <property type="entry name" value="RAB"/>
    <property type="match status" value="1"/>
</dbReference>
<organism evidence="10 11">
    <name type="scientific">Laccaria amethystina LaAM-08-1</name>
    <dbReference type="NCBI Taxonomy" id="1095629"/>
    <lineage>
        <taxon>Eukaryota</taxon>
        <taxon>Fungi</taxon>
        <taxon>Dikarya</taxon>
        <taxon>Basidiomycota</taxon>
        <taxon>Agaricomycotina</taxon>
        <taxon>Agaricomycetes</taxon>
        <taxon>Agaricomycetidae</taxon>
        <taxon>Agaricales</taxon>
        <taxon>Agaricineae</taxon>
        <taxon>Hydnangiaceae</taxon>
        <taxon>Laccaria</taxon>
    </lineage>
</organism>
<keyword evidence="9" id="KW-0636">Prenylation</keyword>
<dbReference type="GO" id="GO:0003924">
    <property type="term" value="F:GTPase activity"/>
    <property type="evidence" value="ECO:0007669"/>
    <property type="project" value="InterPro"/>
</dbReference>
<keyword evidence="6" id="KW-0342">GTP-binding</keyword>
<evidence type="ECO:0000256" key="2">
    <source>
        <dbReference type="ARBA" id="ARBA00010142"/>
    </source>
</evidence>
<dbReference type="InterPro" id="IPR003578">
    <property type="entry name" value="Small_GTPase_Rho"/>
</dbReference>
<keyword evidence="7" id="KW-0472">Membrane</keyword>
<protein>
    <submittedName>
        <fullName evidence="10">Uncharacterized protein</fullName>
    </submittedName>
</protein>
<dbReference type="InterPro" id="IPR005225">
    <property type="entry name" value="Small_GTP-bd"/>
</dbReference>
<dbReference type="PANTHER" id="PTHR24072">
    <property type="entry name" value="RHO FAMILY GTPASE"/>
    <property type="match status" value="1"/>
</dbReference>
<dbReference type="InterPro" id="IPR027417">
    <property type="entry name" value="P-loop_NTPase"/>
</dbReference>
<dbReference type="NCBIfam" id="TIGR00231">
    <property type="entry name" value="small_GTP"/>
    <property type="match status" value="1"/>
</dbReference>
<dbReference type="SMART" id="SM00174">
    <property type="entry name" value="RHO"/>
    <property type="match status" value="1"/>
</dbReference>
<proteinExistence type="inferred from homology"/>
<comment type="similarity">
    <text evidence="2">Belongs to the small GTPase superfamily. Rho family.</text>
</comment>
<dbReference type="GO" id="GO:0005886">
    <property type="term" value="C:plasma membrane"/>
    <property type="evidence" value="ECO:0007669"/>
    <property type="project" value="UniProtKB-SubCell"/>
</dbReference>
<dbReference type="SMART" id="SM00173">
    <property type="entry name" value="RAS"/>
    <property type="match status" value="1"/>
</dbReference>
<evidence type="ECO:0000313" key="10">
    <source>
        <dbReference type="EMBL" id="KIJ93657.1"/>
    </source>
</evidence>
<dbReference type="AlphaFoldDB" id="A0A0C9XBN4"/>
<dbReference type="Pfam" id="PF00071">
    <property type="entry name" value="Ras"/>
    <property type="match status" value="1"/>
</dbReference>
<sequence>MAPIHRKLVVVGDYGGKSALVIVFSKGSFPEHISNITIFENYVADIEVDGRHVELALWDTGGNEGYDRIRPLAYPDSHVILICFDISNPDSLDNVQEKWVNEVNRFCQGLPIILVGLKKDLRRNPKTIDELRRTRQHPVTFEEGQEVAEKIGASHYVECSSKTGEGVREVFQIATREALRRPKPPPNGFNKLIKGLLKSSSKNGEDVDSESAPQLDTSEEQELKRLLVTAVAVAAPPLEKFRLLIIGKTGCGKTTILNKVSTSNPLLHFMKPLTFGSRCVAEIWYV</sequence>
<dbReference type="PRINTS" id="PR00449">
    <property type="entry name" value="RASTRNSFRMNG"/>
</dbReference>
<dbReference type="EMBL" id="KN838832">
    <property type="protein sequence ID" value="KIJ93657.1"/>
    <property type="molecule type" value="Genomic_DNA"/>
</dbReference>
<dbReference type="PROSITE" id="PS51420">
    <property type="entry name" value="RHO"/>
    <property type="match status" value="1"/>
</dbReference>
<evidence type="ECO:0000256" key="4">
    <source>
        <dbReference type="ARBA" id="ARBA00022481"/>
    </source>
</evidence>
<reference evidence="11" key="2">
    <citation type="submission" date="2015-01" db="EMBL/GenBank/DDBJ databases">
        <title>Evolutionary Origins and Diversification of the Mycorrhizal Mutualists.</title>
        <authorList>
            <consortium name="DOE Joint Genome Institute"/>
            <consortium name="Mycorrhizal Genomics Consortium"/>
            <person name="Kohler A."/>
            <person name="Kuo A."/>
            <person name="Nagy L.G."/>
            <person name="Floudas D."/>
            <person name="Copeland A."/>
            <person name="Barry K.W."/>
            <person name="Cichocki N."/>
            <person name="Veneault-Fourrey C."/>
            <person name="LaButti K."/>
            <person name="Lindquist E.A."/>
            <person name="Lipzen A."/>
            <person name="Lundell T."/>
            <person name="Morin E."/>
            <person name="Murat C."/>
            <person name="Riley R."/>
            <person name="Ohm R."/>
            <person name="Sun H."/>
            <person name="Tunlid A."/>
            <person name="Henrissat B."/>
            <person name="Grigoriev I.V."/>
            <person name="Hibbett D.S."/>
            <person name="Martin F."/>
        </authorList>
    </citation>
    <scope>NUCLEOTIDE SEQUENCE [LARGE SCALE GENOMIC DNA]</scope>
    <source>
        <strain evidence="11">LaAM-08-1</strain>
    </source>
</reference>
<evidence type="ECO:0000256" key="3">
    <source>
        <dbReference type="ARBA" id="ARBA00022475"/>
    </source>
</evidence>
<dbReference type="SMART" id="SM00175">
    <property type="entry name" value="RAB"/>
    <property type="match status" value="1"/>
</dbReference>
<reference evidence="10 11" key="1">
    <citation type="submission" date="2014-04" db="EMBL/GenBank/DDBJ databases">
        <authorList>
            <consortium name="DOE Joint Genome Institute"/>
            <person name="Kuo A."/>
            <person name="Kohler A."/>
            <person name="Nagy L.G."/>
            <person name="Floudas D."/>
            <person name="Copeland A."/>
            <person name="Barry K.W."/>
            <person name="Cichocki N."/>
            <person name="Veneault-Fourrey C."/>
            <person name="LaButti K."/>
            <person name="Lindquist E.A."/>
            <person name="Lipzen A."/>
            <person name="Lundell T."/>
            <person name="Morin E."/>
            <person name="Murat C."/>
            <person name="Sun H."/>
            <person name="Tunlid A."/>
            <person name="Henrissat B."/>
            <person name="Grigoriev I.V."/>
            <person name="Hibbett D.S."/>
            <person name="Martin F."/>
            <person name="Nordberg H.P."/>
            <person name="Cantor M.N."/>
            <person name="Hua S.X."/>
        </authorList>
    </citation>
    <scope>NUCLEOTIDE SEQUENCE [LARGE SCALE GENOMIC DNA]</scope>
    <source>
        <strain evidence="10 11">LaAM-08-1</strain>
    </source>
</reference>
<dbReference type="SUPFAM" id="SSF52540">
    <property type="entry name" value="P-loop containing nucleoside triphosphate hydrolases"/>
    <property type="match status" value="1"/>
</dbReference>
<dbReference type="GO" id="GO:0005525">
    <property type="term" value="F:GTP binding"/>
    <property type="evidence" value="ECO:0007669"/>
    <property type="project" value="UniProtKB-KW"/>
</dbReference>